<evidence type="ECO:0000259" key="1">
    <source>
        <dbReference type="Pfam" id="PF08534"/>
    </source>
</evidence>
<organism evidence="2 3">
    <name type="scientific">Bacteroides fragilis str. 3988T(B)14</name>
    <dbReference type="NCBI Taxonomy" id="1339315"/>
    <lineage>
        <taxon>Bacteria</taxon>
        <taxon>Pseudomonadati</taxon>
        <taxon>Bacteroidota</taxon>
        <taxon>Bacteroidia</taxon>
        <taxon>Bacteroidales</taxon>
        <taxon>Bacteroidaceae</taxon>
        <taxon>Bacteroides</taxon>
    </lineage>
</organism>
<evidence type="ECO:0000313" key="3">
    <source>
        <dbReference type="Proteomes" id="UP000020529"/>
    </source>
</evidence>
<comment type="caution">
    <text evidence="2">The sequence shown here is derived from an EMBL/GenBank/DDBJ whole genome shotgun (WGS) entry which is preliminary data.</text>
</comment>
<sequence>MGKFGILSLMFCTIVLLSCGKKKNVYPELEAFIGKEIIFSDKNFNTVGNKAFKDQFLLISYVDSGNCTPCSLEKMQYMKTNKRRLLDTHTGVLMVVHEKDTFTVNEVFRQMHVSYPIFFDSLGCFKKENGIFDNPLYQDFVIDRSNKVVWLGNPLHNKQSWQQYEKAISMLMDSGK</sequence>
<reference evidence="2 3" key="1">
    <citation type="submission" date="2014-02" db="EMBL/GenBank/DDBJ databases">
        <authorList>
            <person name="Sears C."/>
            <person name="Carroll K."/>
            <person name="Sack B.R."/>
            <person name="Qadri F."/>
            <person name="Myers L.L."/>
            <person name="Chung G.-T."/>
            <person name="Escheverria P."/>
            <person name="Fraser C.M."/>
            <person name="Sadzewicz L."/>
            <person name="Shefchek K.A."/>
            <person name="Tallon L."/>
            <person name="Das S.P."/>
            <person name="Daugherty S."/>
            <person name="Mongodin E.F."/>
        </authorList>
    </citation>
    <scope>NUCLEOTIDE SEQUENCE [LARGE SCALE GENOMIC DNA]</scope>
    <source>
        <strain evidence="3">3988T(B)14</strain>
    </source>
</reference>
<accession>A0A015SZ81</accession>
<evidence type="ECO:0000313" key="2">
    <source>
        <dbReference type="EMBL" id="EXY75557.1"/>
    </source>
</evidence>
<protein>
    <submittedName>
        <fullName evidence="2">AhpC/TSA family protein</fullName>
    </submittedName>
</protein>
<dbReference type="Pfam" id="PF08534">
    <property type="entry name" value="Redoxin"/>
    <property type="match status" value="1"/>
</dbReference>
<dbReference type="RefSeq" id="WP_022347961.1">
    <property type="nucleotide sequence ID" value="NZ_JGCY01000235.1"/>
</dbReference>
<dbReference type="SUPFAM" id="SSF52833">
    <property type="entry name" value="Thioredoxin-like"/>
    <property type="match status" value="1"/>
</dbReference>
<dbReference type="GO" id="GO:0016491">
    <property type="term" value="F:oxidoreductase activity"/>
    <property type="evidence" value="ECO:0007669"/>
    <property type="project" value="InterPro"/>
</dbReference>
<dbReference type="PROSITE" id="PS51257">
    <property type="entry name" value="PROKAR_LIPOPROTEIN"/>
    <property type="match status" value="1"/>
</dbReference>
<dbReference type="PATRIC" id="fig|1339315.3.peg.1440"/>
<feature type="domain" description="Redoxin" evidence="1">
    <location>
        <begin position="41"/>
        <end position="156"/>
    </location>
</feature>
<gene>
    <name evidence="2" type="ORF">M124_0637</name>
</gene>
<dbReference type="InterPro" id="IPR013740">
    <property type="entry name" value="Redoxin"/>
</dbReference>
<dbReference type="EMBL" id="JGCY01000235">
    <property type="protein sequence ID" value="EXY75557.1"/>
    <property type="molecule type" value="Genomic_DNA"/>
</dbReference>
<proteinExistence type="predicted"/>
<name>A0A015SZ81_BACFG</name>
<dbReference type="InterPro" id="IPR036249">
    <property type="entry name" value="Thioredoxin-like_sf"/>
</dbReference>
<dbReference type="AlphaFoldDB" id="A0A015SZ81"/>
<dbReference type="Proteomes" id="UP000020529">
    <property type="component" value="Unassembled WGS sequence"/>
</dbReference>
<dbReference type="Gene3D" id="3.40.30.10">
    <property type="entry name" value="Glutaredoxin"/>
    <property type="match status" value="1"/>
</dbReference>